<comment type="similarity">
    <text evidence="2">Belongs to the AB hydrolase superfamily. Epoxide hydrolase family.</text>
</comment>
<feature type="domain" description="AB hydrolase-1" evidence="3">
    <location>
        <begin position="82"/>
        <end position="321"/>
    </location>
</feature>
<dbReference type="PRINTS" id="PR00111">
    <property type="entry name" value="ABHYDROLASE"/>
</dbReference>
<dbReference type="PANTHER" id="PTHR43329">
    <property type="entry name" value="EPOXIDE HYDROLASE"/>
    <property type="match status" value="1"/>
</dbReference>
<dbReference type="InterPro" id="IPR029058">
    <property type="entry name" value="AB_hydrolase_fold"/>
</dbReference>
<dbReference type="Pfam" id="PF00561">
    <property type="entry name" value="Abhydrolase_1"/>
    <property type="match status" value="1"/>
</dbReference>
<name>A0A224YZP3_9ACAR</name>
<proteinExistence type="inferred from homology"/>
<evidence type="ECO:0000259" key="3">
    <source>
        <dbReference type="Pfam" id="PF00561"/>
    </source>
</evidence>
<accession>A0A224YZP3</accession>
<dbReference type="InterPro" id="IPR000073">
    <property type="entry name" value="AB_hydrolase_1"/>
</dbReference>
<reference evidence="4" key="1">
    <citation type="journal article" date="2017" name="Parasit. Vectors">
        <title>Sialotranscriptomics of Rhipicephalus zambeziensis reveals intricate expression profiles of secretory proteins and suggests tight temporal transcriptional regulation during blood-feeding.</title>
        <authorList>
            <person name="de Castro M.H."/>
            <person name="de Klerk D."/>
            <person name="Pienaar R."/>
            <person name="Rees D.J.G."/>
            <person name="Mans B.J."/>
        </authorList>
    </citation>
    <scope>NUCLEOTIDE SEQUENCE</scope>
    <source>
        <tissue evidence="4">Salivary glands</tissue>
    </source>
</reference>
<dbReference type="Gene3D" id="3.40.50.1820">
    <property type="entry name" value="alpha/beta hydrolase"/>
    <property type="match status" value="1"/>
</dbReference>
<protein>
    <submittedName>
        <fullName evidence="4">Soluble epoxide hydrolase</fullName>
    </submittedName>
</protein>
<dbReference type="GO" id="GO:0004301">
    <property type="term" value="F:epoxide hydrolase activity"/>
    <property type="evidence" value="ECO:0007669"/>
    <property type="project" value="UniProtKB-ARBA"/>
</dbReference>
<dbReference type="EMBL" id="GFPF01011930">
    <property type="protein sequence ID" value="MAA23076.1"/>
    <property type="molecule type" value="Transcribed_RNA"/>
</dbReference>
<dbReference type="PRINTS" id="PR00412">
    <property type="entry name" value="EPOXHYDRLASE"/>
</dbReference>
<dbReference type="SUPFAM" id="SSF53474">
    <property type="entry name" value="alpha/beta-Hydrolases"/>
    <property type="match status" value="1"/>
</dbReference>
<dbReference type="InterPro" id="IPR000639">
    <property type="entry name" value="Epox_hydrolase-like"/>
</dbReference>
<dbReference type="AlphaFoldDB" id="A0A224YZP3"/>
<evidence type="ECO:0000256" key="2">
    <source>
        <dbReference type="ARBA" id="ARBA00038334"/>
    </source>
</evidence>
<evidence type="ECO:0000256" key="1">
    <source>
        <dbReference type="ARBA" id="ARBA00022801"/>
    </source>
</evidence>
<evidence type="ECO:0000313" key="4">
    <source>
        <dbReference type="EMBL" id="MAA23076.1"/>
    </source>
</evidence>
<keyword evidence="1 4" id="KW-0378">Hydrolase</keyword>
<sequence>MIPPSIGRLIVLAIGSTMWIWMEAYVKLQVSWHGESILKPLNRQEPADFTNLSYGDHMTVNLSSITAHYVSKGCDESKGDRPVLLLLHGFLDFWYIWNRQIPALAHDFCVVTPDLRGYGLSTKPHDPDEYVMTLLIQDVKDLLDYINPNHTRHVVLVGHGWGGMISFCFATMYEKMIDKMIIINGMHPKAFSKQLLRSLRQMRMSWYLLPFRHPVVPEQYLIMRDFAFFDQVHRGFTTDEEYAHKYMFSQEGALTGAINYYRAVNESEELYKLRYRKINVTTLILWGQKDAFYTSPIARLNQEWLASSYVLYYIRAGHWLQRECSEQVTRRIREFSLNGNSELLTNAASKTESLGKCAESIMPAKRRRLAECPLLPQNATVPTFNLE</sequence>
<organism evidence="4">
    <name type="scientific">Rhipicephalus zambeziensis</name>
    <dbReference type="NCBI Taxonomy" id="60191"/>
    <lineage>
        <taxon>Eukaryota</taxon>
        <taxon>Metazoa</taxon>
        <taxon>Ecdysozoa</taxon>
        <taxon>Arthropoda</taxon>
        <taxon>Chelicerata</taxon>
        <taxon>Arachnida</taxon>
        <taxon>Acari</taxon>
        <taxon>Parasitiformes</taxon>
        <taxon>Ixodida</taxon>
        <taxon>Ixodoidea</taxon>
        <taxon>Ixodidae</taxon>
        <taxon>Rhipicephalinae</taxon>
        <taxon>Rhipicephalus</taxon>
        <taxon>Rhipicephalus</taxon>
    </lineage>
</organism>